<feature type="non-terminal residue" evidence="1">
    <location>
        <position position="493"/>
    </location>
</feature>
<reference evidence="2" key="2">
    <citation type="submission" date="2015-01" db="EMBL/GenBank/DDBJ databases">
        <title>Evolutionary Origins and Diversification of the Mycorrhizal Mutualists.</title>
        <authorList>
            <consortium name="DOE Joint Genome Institute"/>
            <consortium name="Mycorrhizal Genomics Consortium"/>
            <person name="Kohler A."/>
            <person name="Kuo A."/>
            <person name="Nagy L.G."/>
            <person name="Floudas D."/>
            <person name="Copeland A."/>
            <person name="Barry K.W."/>
            <person name="Cichocki N."/>
            <person name="Veneault-Fourrey C."/>
            <person name="LaButti K."/>
            <person name="Lindquist E.A."/>
            <person name="Lipzen A."/>
            <person name="Lundell T."/>
            <person name="Morin E."/>
            <person name="Murat C."/>
            <person name="Riley R."/>
            <person name="Ohm R."/>
            <person name="Sun H."/>
            <person name="Tunlid A."/>
            <person name="Henrissat B."/>
            <person name="Grigoriev I.V."/>
            <person name="Hibbett D.S."/>
            <person name="Martin F."/>
        </authorList>
    </citation>
    <scope>NUCLEOTIDE SEQUENCE [LARGE SCALE GENOMIC DNA]</scope>
    <source>
        <strain evidence="2">441</strain>
    </source>
</reference>
<dbReference type="Proteomes" id="UP000054018">
    <property type="component" value="Unassembled WGS sequence"/>
</dbReference>
<dbReference type="HOGENOM" id="CLU_042836_2_0_1"/>
<dbReference type="Pfam" id="PF18759">
    <property type="entry name" value="Plavaka"/>
    <property type="match status" value="1"/>
</dbReference>
<organism evidence="1 2">
    <name type="scientific">Pisolithus microcarpus 441</name>
    <dbReference type="NCBI Taxonomy" id="765257"/>
    <lineage>
        <taxon>Eukaryota</taxon>
        <taxon>Fungi</taxon>
        <taxon>Dikarya</taxon>
        <taxon>Basidiomycota</taxon>
        <taxon>Agaricomycotina</taxon>
        <taxon>Agaricomycetes</taxon>
        <taxon>Agaricomycetidae</taxon>
        <taxon>Boletales</taxon>
        <taxon>Sclerodermatineae</taxon>
        <taxon>Pisolithaceae</taxon>
        <taxon>Pisolithus</taxon>
    </lineage>
</organism>
<dbReference type="STRING" id="765257.A0A0C9YR96"/>
<name>A0A0C9YR96_9AGAM</name>
<accession>A0A0C9YR96</accession>
<keyword evidence="2" id="KW-1185">Reference proteome</keyword>
<dbReference type="EMBL" id="KN833789">
    <property type="protein sequence ID" value="KIK19171.1"/>
    <property type="molecule type" value="Genomic_DNA"/>
</dbReference>
<evidence type="ECO:0000313" key="2">
    <source>
        <dbReference type="Proteomes" id="UP000054018"/>
    </source>
</evidence>
<sequence length="493" mass="56396">MAEVTFSQTCVCGQMFSDLSAFTRHEKGCCKGKKQLASVLEKVKQVYQRKKARLSVACAISESDNTSIELASTFNADQHKPLQDDDLPLAQRRARHTNRRLPLRFWDMLPKLPLPLPPTNLPRSLILLVPQGNLASSCDTPLAHAEELSSSLCSSLHKIFKSQINKFSLFRAYNTDTLPSYDPEYPYSVDNACVVNSNPETQDKVHMNPYFAYPNEGVLCLGDWYWNQGAQKSWESFKQLIDIVGDSSFLPAVVAHTLWDAIDDQFGHNQFDGNQPEWLEEDHGWKCSSVMISVPFHNRAKDPGPKNYTVNGFYHHSLTSIIHEVVTNPAHVQHFHFVPYKLRWWPAHRDHDVKVHGELFTSTAFLEAHQELQDSPQEPGCDLPHVVAALIFWSDSTQLAQFGSAKLWLLYVFFGNKSKYRRCQPSNHLCSHVAYFQVLPDEFKDFLTEHFGGKYPGDILTTHCNREFFHEQWKILLDDDFIVAYKHGIVIIC</sequence>
<proteinExistence type="predicted"/>
<gene>
    <name evidence="1" type="ORF">PISMIDRAFT_108182</name>
</gene>
<protein>
    <submittedName>
        <fullName evidence="1">Uncharacterized protein</fullName>
    </submittedName>
</protein>
<reference evidence="1 2" key="1">
    <citation type="submission" date="2014-04" db="EMBL/GenBank/DDBJ databases">
        <authorList>
            <consortium name="DOE Joint Genome Institute"/>
            <person name="Kuo A."/>
            <person name="Kohler A."/>
            <person name="Costa M.D."/>
            <person name="Nagy L.G."/>
            <person name="Floudas D."/>
            <person name="Copeland A."/>
            <person name="Barry K.W."/>
            <person name="Cichocki N."/>
            <person name="Veneault-Fourrey C."/>
            <person name="LaButti K."/>
            <person name="Lindquist E.A."/>
            <person name="Lipzen A."/>
            <person name="Lundell T."/>
            <person name="Morin E."/>
            <person name="Murat C."/>
            <person name="Sun H."/>
            <person name="Tunlid A."/>
            <person name="Henrissat B."/>
            <person name="Grigoriev I.V."/>
            <person name="Hibbett D.S."/>
            <person name="Martin F."/>
            <person name="Nordberg H.P."/>
            <person name="Cantor M.N."/>
            <person name="Hua S.X."/>
        </authorList>
    </citation>
    <scope>NUCLEOTIDE SEQUENCE [LARGE SCALE GENOMIC DNA]</scope>
    <source>
        <strain evidence="1 2">441</strain>
    </source>
</reference>
<dbReference type="InterPro" id="IPR041078">
    <property type="entry name" value="Plavaka"/>
</dbReference>
<evidence type="ECO:0000313" key="1">
    <source>
        <dbReference type="EMBL" id="KIK19171.1"/>
    </source>
</evidence>
<dbReference type="AlphaFoldDB" id="A0A0C9YR96"/>